<accession>A0A2U0S9Q7</accession>
<comment type="caution">
    <text evidence="2">The sequence shown here is derived from an EMBL/GenBank/DDBJ whole genome shotgun (WGS) entry which is preliminary data.</text>
</comment>
<evidence type="ECO:0000313" key="2">
    <source>
        <dbReference type="EMBL" id="PVX28096.1"/>
    </source>
</evidence>
<reference evidence="2 3" key="1">
    <citation type="submission" date="2018-05" db="EMBL/GenBank/DDBJ databases">
        <title>Description of Sphingomonas pokkalii sp nov, isolated from the rhizosphere of saline tolerant pokkali rice and its draft genome analysis.</title>
        <authorList>
            <person name="Menon R."/>
            <person name="Kumari S."/>
            <person name="Rameshkumar N."/>
        </authorList>
    </citation>
    <scope>NUCLEOTIDE SEQUENCE [LARGE SCALE GENOMIC DNA]</scope>
    <source>
        <strain evidence="2 3">L3B27</strain>
    </source>
</reference>
<dbReference type="InterPro" id="IPR050583">
    <property type="entry name" value="Mycobacterial_A85_antigen"/>
</dbReference>
<keyword evidence="3" id="KW-1185">Reference proteome</keyword>
<dbReference type="Gene3D" id="3.40.50.1820">
    <property type="entry name" value="alpha/beta hydrolase"/>
    <property type="match status" value="1"/>
</dbReference>
<dbReference type="PANTHER" id="PTHR48098">
    <property type="entry name" value="ENTEROCHELIN ESTERASE-RELATED"/>
    <property type="match status" value="1"/>
</dbReference>
<feature type="chain" id="PRO_5015407790" evidence="1">
    <location>
        <begin position="28"/>
        <end position="320"/>
    </location>
</feature>
<dbReference type="SUPFAM" id="SSF53474">
    <property type="entry name" value="alpha/beta-Hydrolases"/>
    <property type="match status" value="1"/>
</dbReference>
<feature type="signal peptide" evidence="1">
    <location>
        <begin position="1"/>
        <end position="27"/>
    </location>
</feature>
<dbReference type="InterPro" id="IPR029058">
    <property type="entry name" value="AB_hydrolase_fold"/>
</dbReference>
<dbReference type="OrthoDB" id="9775130at2"/>
<evidence type="ECO:0000256" key="1">
    <source>
        <dbReference type="SAM" id="SignalP"/>
    </source>
</evidence>
<dbReference type="AlphaFoldDB" id="A0A2U0S9Q7"/>
<protein>
    <submittedName>
        <fullName evidence="2">Esterase</fullName>
    </submittedName>
</protein>
<dbReference type="Proteomes" id="UP000245890">
    <property type="component" value="Unassembled WGS sequence"/>
</dbReference>
<gene>
    <name evidence="2" type="ORF">DD559_00995</name>
</gene>
<organism evidence="2 3">
    <name type="scientific">Sphingomonas pokkalii</name>
    <dbReference type="NCBI Taxonomy" id="2175090"/>
    <lineage>
        <taxon>Bacteria</taxon>
        <taxon>Pseudomonadati</taxon>
        <taxon>Pseudomonadota</taxon>
        <taxon>Alphaproteobacteria</taxon>
        <taxon>Sphingomonadales</taxon>
        <taxon>Sphingomonadaceae</taxon>
        <taxon>Sphingomonas</taxon>
    </lineage>
</organism>
<name>A0A2U0S9Q7_9SPHN</name>
<dbReference type="InterPro" id="IPR000801">
    <property type="entry name" value="Esterase-like"/>
</dbReference>
<keyword evidence="1" id="KW-0732">Signal</keyword>
<dbReference type="EMBL" id="QENQ01000001">
    <property type="protein sequence ID" value="PVX28096.1"/>
    <property type="molecule type" value="Genomic_DNA"/>
</dbReference>
<evidence type="ECO:0000313" key="3">
    <source>
        <dbReference type="Proteomes" id="UP000245890"/>
    </source>
</evidence>
<sequence>MGKGALAMRTILMGVLLATMAPLLSQAGAPSPVPAVADAVARSRLEGPFELHSRVYPGTVRRYWVYVPAGYDPARAPNLLLFHDGQRAINPTGSLRIPAVLDTLIGRGEIPQTLGVFVTPGNRSEHYPEDLGMQNPDHRVEEYDALSDDYSRMTLHELLPAVAQRWRFSNDPKRRAIGGTSSGAIAAWTVAWRHPDAFGGVISFIGSYTSIGLQLGPDGQPRAYGGDLYPALIRKSPIRPLRIFLQDGIDDLDNEHGNWFLANQQMLKSLQWANAHADAQKLPGPRYDVAYRWTEGGHSDADGGAALPDVLRWIWWEQRN</sequence>
<proteinExistence type="predicted"/>
<dbReference type="Pfam" id="PF00756">
    <property type="entry name" value="Esterase"/>
    <property type="match status" value="1"/>
</dbReference>
<dbReference type="PANTHER" id="PTHR48098:SF3">
    <property type="entry name" value="IRON(III) ENTEROBACTIN ESTERASE"/>
    <property type="match status" value="1"/>
</dbReference>